<proteinExistence type="inferred from homology"/>
<evidence type="ECO:0000256" key="11">
    <source>
        <dbReference type="PROSITE-ProRule" id="PRU00703"/>
    </source>
</evidence>
<dbReference type="GO" id="GO:0046872">
    <property type="term" value="F:metal ion binding"/>
    <property type="evidence" value="ECO:0007669"/>
    <property type="project" value="UniProtKB-KW"/>
</dbReference>
<evidence type="ECO:0000313" key="16">
    <source>
        <dbReference type="Proteomes" id="UP000252355"/>
    </source>
</evidence>
<keyword evidence="3" id="KW-0820">tRNA-binding</keyword>
<dbReference type="GO" id="GO:0008033">
    <property type="term" value="P:tRNA processing"/>
    <property type="evidence" value="ECO:0007669"/>
    <property type="project" value="UniProtKB-KW"/>
</dbReference>
<keyword evidence="9" id="KW-0460">Magnesium</keyword>
<dbReference type="Gene3D" id="3.10.580.10">
    <property type="entry name" value="CBS-domain"/>
    <property type="match status" value="1"/>
</dbReference>
<dbReference type="AlphaFoldDB" id="A0A367ZR62"/>
<keyword evidence="10 12" id="KW-0694">RNA-binding</keyword>
<dbReference type="InterPro" id="IPR002646">
    <property type="entry name" value="PolA_pol_head_dom"/>
</dbReference>
<comment type="caution">
    <text evidence="15">The sequence shown here is derived from an EMBL/GenBank/DDBJ whole genome shotgun (WGS) entry which is preliminary data.</text>
</comment>
<dbReference type="InterPro" id="IPR052390">
    <property type="entry name" value="tRNA_nt/polyA_polymerase"/>
</dbReference>
<dbReference type="Pfam" id="PF12627">
    <property type="entry name" value="PolyA_pol_RNAbd"/>
    <property type="match status" value="1"/>
</dbReference>
<evidence type="ECO:0000259" key="14">
    <source>
        <dbReference type="PROSITE" id="PS51371"/>
    </source>
</evidence>
<evidence type="ECO:0000256" key="12">
    <source>
        <dbReference type="RuleBase" id="RU003953"/>
    </source>
</evidence>
<comment type="cofactor">
    <cofactor evidence="1">
        <name>Mg(2+)</name>
        <dbReference type="ChEBI" id="CHEBI:18420"/>
    </cofactor>
</comment>
<dbReference type="SUPFAM" id="SSF81891">
    <property type="entry name" value="Poly A polymerase C-terminal region-like"/>
    <property type="match status" value="1"/>
</dbReference>
<dbReference type="PROSITE" id="PS51371">
    <property type="entry name" value="CBS"/>
    <property type="match status" value="2"/>
</dbReference>
<dbReference type="SUPFAM" id="SSF81301">
    <property type="entry name" value="Nucleotidyltransferase"/>
    <property type="match status" value="1"/>
</dbReference>
<reference evidence="15 16" key="1">
    <citation type="submission" date="2018-05" db="EMBL/GenBank/DDBJ databases">
        <title>A metagenomic window into the 2 km-deep terrestrial subsurface aquifer revealed taxonomically and functionally diverse microbial community comprising novel uncultured bacterial lineages.</title>
        <authorList>
            <person name="Kadnikov V.V."/>
            <person name="Mardanov A.V."/>
            <person name="Beletsky A.V."/>
            <person name="Banks D."/>
            <person name="Pimenov N.V."/>
            <person name="Frank Y.A."/>
            <person name="Karnachuk O.V."/>
            <person name="Ravin N.V."/>
        </authorList>
    </citation>
    <scope>NUCLEOTIDE SEQUENCE [LARGE SCALE GENOMIC DNA]</scope>
    <source>
        <strain evidence="15">BY5</strain>
    </source>
</reference>
<evidence type="ECO:0000256" key="4">
    <source>
        <dbReference type="ARBA" id="ARBA00022679"/>
    </source>
</evidence>
<gene>
    <name evidence="15" type="ORF">OZSIB_2916</name>
</gene>
<dbReference type="Pfam" id="PF01743">
    <property type="entry name" value="PolyA_pol"/>
    <property type="match status" value="1"/>
</dbReference>
<dbReference type="Proteomes" id="UP000252355">
    <property type="component" value="Unassembled WGS sequence"/>
</dbReference>
<comment type="similarity">
    <text evidence="2 12">Belongs to the tRNA nucleotidyltransferase/poly(A) polymerase family.</text>
</comment>
<keyword evidence="6" id="KW-0548">Nucleotidyltransferase</keyword>
<dbReference type="PANTHER" id="PTHR47788">
    <property type="entry name" value="POLYA POLYMERASE"/>
    <property type="match status" value="1"/>
</dbReference>
<evidence type="ECO:0000313" key="15">
    <source>
        <dbReference type="EMBL" id="RCK80603.1"/>
    </source>
</evidence>
<evidence type="ECO:0000256" key="3">
    <source>
        <dbReference type="ARBA" id="ARBA00022555"/>
    </source>
</evidence>
<evidence type="ECO:0000256" key="1">
    <source>
        <dbReference type="ARBA" id="ARBA00001946"/>
    </source>
</evidence>
<dbReference type="PANTHER" id="PTHR47788:SF1">
    <property type="entry name" value="A-ADDING TRNA NUCLEOTIDYLTRANSFERASE"/>
    <property type="match status" value="1"/>
</dbReference>
<keyword evidence="7" id="KW-0479">Metal-binding</keyword>
<dbReference type="InterPro" id="IPR043519">
    <property type="entry name" value="NT_sf"/>
</dbReference>
<keyword evidence="4 12" id="KW-0808">Transferase</keyword>
<dbReference type="GO" id="GO:0016779">
    <property type="term" value="F:nucleotidyltransferase activity"/>
    <property type="evidence" value="ECO:0007669"/>
    <property type="project" value="UniProtKB-KW"/>
</dbReference>
<evidence type="ECO:0000256" key="2">
    <source>
        <dbReference type="ARBA" id="ARBA00007265"/>
    </source>
</evidence>
<keyword evidence="5" id="KW-0819">tRNA processing</keyword>
<keyword evidence="11" id="KW-0129">CBS domain</keyword>
<dbReference type="SMART" id="SM00116">
    <property type="entry name" value="CBS"/>
    <property type="match status" value="2"/>
</dbReference>
<dbReference type="EMBL" id="QOQW01000005">
    <property type="protein sequence ID" value="RCK80603.1"/>
    <property type="molecule type" value="Genomic_DNA"/>
</dbReference>
<dbReference type="SUPFAM" id="SSF54631">
    <property type="entry name" value="CBS-domain pair"/>
    <property type="match status" value="1"/>
</dbReference>
<feature type="domain" description="CBS" evidence="14">
    <location>
        <begin position="369"/>
        <end position="425"/>
    </location>
</feature>
<keyword evidence="8" id="KW-0547">Nucleotide-binding</keyword>
<dbReference type="InterPro" id="IPR000644">
    <property type="entry name" value="CBS_dom"/>
</dbReference>
<evidence type="ECO:0000256" key="7">
    <source>
        <dbReference type="ARBA" id="ARBA00022723"/>
    </source>
</evidence>
<dbReference type="GO" id="GO:0000166">
    <property type="term" value="F:nucleotide binding"/>
    <property type="evidence" value="ECO:0007669"/>
    <property type="project" value="UniProtKB-KW"/>
</dbReference>
<evidence type="ECO:0000256" key="9">
    <source>
        <dbReference type="ARBA" id="ARBA00022842"/>
    </source>
</evidence>
<evidence type="ECO:0000256" key="6">
    <source>
        <dbReference type="ARBA" id="ARBA00022695"/>
    </source>
</evidence>
<evidence type="ECO:0000256" key="10">
    <source>
        <dbReference type="ARBA" id="ARBA00022884"/>
    </source>
</evidence>
<dbReference type="Gene3D" id="1.10.3090.10">
    <property type="entry name" value="cca-adding enzyme, domain 2"/>
    <property type="match status" value="1"/>
</dbReference>
<dbReference type="InterPro" id="IPR032828">
    <property type="entry name" value="PolyA_RNA-bd"/>
</dbReference>
<name>A0A367ZR62_9BACT</name>
<evidence type="ECO:0000256" key="8">
    <source>
        <dbReference type="ARBA" id="ARBA00022741"/>
    </source>
</evidence>
<evidence type="ECO:0000256" key="5">
    <source>
        <dbReference type="ARBA" id="ARBA00022694"/>
    </source>
</evidence>
<organism evidence="15 16">
    <name type="scientific">Candidatus Ozemobacter sibiricus</name>
    <dbReference type="NCBI Taxonomy" id="2268124"/>
    <lineage>
        <taxon>Bacteria</taxon>
        <taxon>Candidatus Ozemobacteria</taxon>
        <taxon>Candidatus Ozemobacterales</taxon>
        <taxon>Candidatus Ozemobacteraceae</taxon>
        <taxon>Candidatus Ozemobacter</taxon>
    </lineage>
</organism>
<dbReference type="GO" id="GO:0000049">
    <property type="term" value="F:tRNA binding"/>
    <property type="evidence" value="ECO:0007669"/>
    <property type="project" value="UniProtKB-KW"/>
</dbReference>
<evidence type="ECO:0000256" key="13">
    <source>
        <dbReference type="SAM" id="MobiDB-lite"/>
    </source>
</evidence>
<dbReference type="CDD" id="cd05398">
    <property type="entry name" value="NT_ClassII-CCAase"/>
    <property type="match status" value="1"/>
</dbReference>
<feature type="region of interest" description="Disordered" evidence="13">
    <location>
        <begin position="852"/>
        <end position="876"/>
    </location>
</feature>
<dbReference type="Gene3D" id="3.30.460.10">
    <property type="entry name" value="Beta Polymerase, domain 2"/>
    <property type="match status" value="1"/>
</dbReference>
<dbReference type="InterPro" id="IPR046342">
    <property type="entry name" value="CBS_dom_sf"/>
</dbReference>
<feature type="domain" description="CBS" evidence="14">
    <location>
        <begin position="308"/>
        <end position="368"/>
    </location>
</feature>
<dbReference type="Pfam" id="PF00571">
    <property type="entry name" value="CBS"/>
    <property type="match status" value="2"/>
</dbReference>
<protein>
    <submittedName>
        <fullName evidence="15">tRNA nucleotidyltransferase, A-adding</fullName>
    </submittedName>
</protein>
<sequence>MALPHGADLDLVAAARCLLLLRPRARLIRPSRLASNAWSLVRRAPWYPTGPLDPALWEQARVIHLLGLTQAPQSPELVGRLPRLAAEVICYAHAPPMLPVAARSVLVKACSYTAHFVNELRRQAGALSDEDAALLTTAVTERTWCGLAHRVTPLDLDALQYLRTFPVPAKQVGNLVCLGLREGQRGLLNDLLSQATDETVGHWPVMVTVARTIGNVQDLLPVMDALWSRLDAHLLVAAVSYGSRSRVFARSRLVEAPLGPCFRAWNPQESERWLTFQVPHGEPAAVRDLLLGALRAGLRPDTTAREIMAVSPRSIPASETVENAHDMMLRFNLMSLVVTRDDRYVGLITRRDIDRAVQMDLWGDPIESFVPRTTPEVRPDMPVRVLRQLMLRHNVTRLPVVEDGVCVGLITARELLRAMRDPLPLPREFLPLVQTTDLPTPAAIEGLLRRVMPERVLPLLQKIGAKAAALGRQAFLVGGFVRDLLLERACLDLDIVLIGDALPFVEAVQAELGAELCHFEQFRTARLAVDGLKIDFSSARIEHYEQPAALPAVELSGLSNDLFRRDFTINALALDILPERFLHLRDFFGGYRDLCDRQIRILHSFSFLEDPTRLFRALRFASRFRFTLEADTQRAFDLAVQRGAVTKLSPKRIGAEIGRCLLEEAPHRVLRRLFETGLIRALHPGLRGYEQLPVRFRLVPGMVRRFAALGEPIDLEAIHWTGLLLPLSLGDADRILRDLHFPARRRHLVMEALRLMPHLPGRLARLAPDDDVGLHSLLHGLALETLISLIAFSLDKGGARRVLDFLGRLRGIRSELTGKDLLAMGIPPGPHMRTILADLLARRIRGELTSRKDEETHVRQTAHLHLPPSGSQRPAS</sequence>
<accession>A0A367ZR62</accession>